<dbReference type="GO" id="GO:0005737">
    <property type="term" value="C:cytoplasm"/>
    <property type="evidence" value="ECO:0007669"/>
    <property type="project" value="UniProtKB-SubCell"/>
</dbReference>
<evidence type="ECO:0000259" key="12">
    <source>
        <dbReference type="PROSITE" id="PS50862"/>
    </source>
</evidence>
<evidence type="ECO:0000256" key="10">
    <source>
        <dbReference type="ARBA" id="ARBA00023146"/>
    </source>
</evidence>
<keyword evidence="9" id="KW-0648">Protein biosynthesis</keyword>
<dbReference type="NCBIfam" id="TIGR00468">
    <property type="entry name" value="pheS"/>
    <property type="match status" value="1"/>
</dbReference>
<name>A0A5C0UGX0_9PROT</name>
<keyword evidence="8" id="KW-0460">Magnesium</keyword>
<dbReference type="CDD" id="cd00496">
    <property type="entry name" value="PheRS_alpha_core"/>
    <property type="match status" value="1"/>
</dbReference>
<proteinExistence type="predicted"/>
<evidence type="ECO:0000256" key="1">
    <source>
        <dbReference type="ARBA" id="ARBA00004496"/>
    </source>
</evidence>
<evidence type="ECO:0000256" key="11">
    <source>
        <dbReference type="ARBA" id="ARBA00049255"/>
    </source>
</evidence>
<dbReference type="InterPro" id="IPR045864">
    <property type="entry name" value="aa-tRNA-synth_II/BPL/LPL"/>
</dbReference>
<organism evidence="13 14">
    <name type="scientific">Candidatus Cytomitobacter primus</name>
    <dbReference type="NCBI Taxonomy" id="2066024"/>
    <lineage>
        <taxon>Bacteria</taxon>
        <taxon>Pseudomonadati</taxon>
        <taxon>Pseudomonadota</taxon>
        <taxon>Alphaproteobacteria</taxon>
        <taxon>Holosporales</taxon>
        <taxon>Holosporaceae</taxon>
        <taxon>Candidatus Cytomitobacter</taxon>
    </lineage>
</organism>
<reference evidence="13 14" key="1">
    <citation type="submission" date="2019-08" db="EMBL/GenBank/DDBJ databases">
        <title>Highly reduced genomes of protist endosymbionts show evolutionary convergence.</title>
        <authorList>
            <person name="George E."/>
            <person name="Husnik F."/>
            <person name="Tashyreva D."/>
            <person name="Prokopchuk G."/>
            <person name="Horak A."/>
            <person name="Kwong W.K."/>
            <person name="Lukes J."/>
            <person name="Keeling P.J."/>
        </authorList>
    </citation>
    <scope>NUCLEOTIDE SEQUENCE [LARGE SCALE GENOMIC DNA]</scope>
    <source>
        <strain evidence="13">1604LC</strain>
    </source>
</reference>
<dbReference type="GO" id="GO:0004826">
    <property type="term" value="F:phenylalanine-tRNA ligase activity"/>
    <property type="evidence" value="ECO:0007669"/>
    <property type="project" value="UniProtKB-EC"/>
</dbReference>
<keyword evidence="4 13" id="KW-0436">Ligase</keyword>
<dbReference type="GO" id="GO:0006432">
    <property type="term" value="P:phenylalanyl-tRNA aminoacylation"/>
    <property type="evidence" value="ECO:0007669"/>
    <property type="project" value="InterPro"/>
</dbReference>
<evidence type="ECO:0000256" key="9">
    <source>
        <dbReference type="ARBA" id="ARBA00022917"/>
    </source>
</evidence>
<dbReference type="RefSeq" id="WP_148971658.1">
    <property type="nucleotide sequence ID" value="NZ_CP043316.1"/>
</dbReference>
<dbReference type="Pfam" id="PF02912">
    <property type="entry name" value="Phe_tRNA-synt_N"/>
    <property type="match status" value="1"/>
</dbReference>
<feature type="domain" description="Aminoacyl-transfer RNA synthetases class-II family profile" evidence="12">
    <location>
        <begin position="114"/>
        <end position="320"/>
    </location>
</feature>
<dbReference type="GO" id="GO:0005524">
    <property type="term" value="F:ATP binding"/>
    <property type="evidence" value="ECO:0007669"/>
    <property type="project" value="UniProtKB-KW"/>
</dbReference>
<evidence type="ECO:0000256" key="5">
    <source>
        <dbReference type="ARBA" id="ARBA00022723"/>
    </source>
</evidence>
<accession>A0A5C0UGX0</accession>
<protein>
    <recommendedName>
        <fullName evidence="2">phenylalanine--tRNA ligase</fullName>
        <ecNumber evidence="2">6.1.1.20</ecNumber>
    </recommendedName>
</protein>
<dbReference type="InterPro" id="IPR004529">
    <property type="entry name" value="Phe-tRNA-synth_IIc_asu"/>
</dbReference>
<dbReference type="InterPro" id="IPR010978">
    <property type="entry name" value="tRNA-bd_arm"/>
</dbReference>
<keyword evidence="14" id="KW-1185">Reference proteome</keyword>
<dbReference type="EC" id="6.1.1.20" evidence="2"/>
<comment type="catalytic activity">
    <reaction evidence="11">
        <text>tRNA(Phe) + L-phenylalanine + ATP = L-phenylalanyl-tRNA(Phe) + AMP + diphosphate + H(+)</text>
        <dbReference type="Rhea" id="RHEA:19413"/>
        <dbReference type="Rhea" id="RHEA-COMP:9668"/>
        <dbReference type="Rhea" id="RHEA-COMP:9699"/>
        <dbReference type="ChEBI" id="CHEBI:15378"/>
        <dbReference type="ChEBI" id="CHEBI:30616"/>
        <dbReference type="ChEBI" id="CHEBI:33019"/>
        <dbReference type="ChEBI" id="CHEBI:58095"/>
        <dbReference type="ChEBI" id="CHEBI:78442"/>
        <dbReference type="ChEBI" id="CHEBI:78531"/>
        <dbReference type="ChEBI" id="CHEBI:456215"/>
        <dbReference type="EC" id="6.1.1.20"/>
    </reaction>
</comment>
<sequence>MLHENEINSIKQNIEEEISSCKDMKGLILVKSKFIGKEGILNAYLKKYLKNSELSNENKKSIGFEINQLKDFFNLFYRKKISAFQNKQIPTDQIDYSIPVSSAIGNLHPLSLSKEYIHKIMQEMGFIYEDGPSIEKEYYNFDALNISKNHPARNEKDTFFINDDVLRTHTTAVQIRALESQKYVDEFRIYSIGDVYRRDDDSTHLPMFHQIEGFIIDNSASISTLKGFLLDFLKKFFEKDDVEIRLRPGYFPFTEPSVEVDVKFENGKWLEILGAGMIRKNILSKYGYKKGFAFGIGLERITMIKFGITNIHDLTDNHYPWLKQYGNSTEN</sequence>
<keyword evidence="7" id="KW-0067">ATP-binding</keyword>
<dbReference type="AlphaFoldDB" id="A0A5C0UGX0"/>
<dbReference type="SUPFAM" id="SSF46589">
    <property type="entry name" value="tRNA-binding arm"/>
    <property type="match status" value="1"/>
</dbReference>
<keyword evidence="6" id="KW-0547">Nucleotide-binding</keyword>
<evidence type="ECO:0000256" key="7">
    <source>
        <dbReference type="ARBA" id="ARBA00022840"/>
    </source>
</evidence>
<keyword evidence="3" id="KW-0963">Cytoplasm</keyword>
<evidence type="ECO:0000256" key="4">
    <source>
        <dbReference type="ARBA" id="ARBA00022598"/>
    </source>
</evidence>
<dbReference type="PANTHER" id="PTHR11538">
    <property type="entry name" value="PHENYLALANYL-TRNA SYNTHETASE"/>
    <property type="match status" value="1"/>
</dbReference>
<gene>
    <name evidence="13" type="primary">pheS</name>
    <name evidence="13" type="ORF">FZC34_01295</name>
</gene>
<keyword evidence="5" id="KW-0479">Metal-binding</keyword>
<evidence type="ECO:0000256" key="2">
    <source>
        <dbReference type="ARBA" id="ARBA00012814"/>
    </source>
</evidence>
<dbReference type="KEGG" id="cpri:FZC34_01295"/>
<evidence type="ECO:0000256" key="3">
    <source>
        <dbReference type="ARBA" id="ARBA00022490"/>
    </source>
</evidence>
<dbReference type="Pfam" id="PF01409">
    <property type="entry name" value="tRNA-synt_2d"/>
    <property type="match status" value="1"/>
</dbReference>
<dbReference type="EMBL" id="CP043316">
    <property type="protein sequence ID" value="QEK38542.1"/>
    <property type="molecule type" value="Genomic_DNA"/>
</dbReference>
<keyword evidence="10" id="KW-0030">Aminoacyl-tRNA synthetase</keyword>
<dbReference type="InterPro" id="IPR002319">
    <property type="entry name" value="Phenylalanyl-tRNA_Synthase"/>
</dbReference>
<dbReference type="GO" id="GO:0046872">
    <property type="term" value="F:metal ion binding"/>
    <property type="evidence" value="ECO:0007669"/>
    <property type="project" value="UniProtKB-KW"/>
</dbReference>
<evidence type="ECO:0000313" key="13">
    <source>
        <dbReference type="EMBL" id="QEK38542.1"/>
    </source>
</evidence>
<comment type="subcellular location">
    <subcellularLocation>
        <location evidence="1">Cytoplasm</location>
    </subcellularLocation>
</comment>
<dbReference type="InterPro" id="IPR004188">
    <property type="entry name" value="Phe-tRNA_ligase_II_N"/>
</dbReference>
<dbReference type="GO" id="GO:0000049">
    <property type="term" value="F:tRNA binding"/>
    <property type="evidence" value="ECO:0007669"/>
    <property type="project" value="InterPro"/>
</dbReference>
<dbReference type="OrthoDB" id="9800719at2"/>
<dbReference type="PROSITE" id="PS50862">
    <property type="entry name" value="AA_TRNA_LIGASE_II"/>
    <property type="match status" value="1"/>
</dbReference>
<dbReference type="Gene3D" id="3.30.930.10">
    <property type="entry name" value="Bira Bifunctional Protein, Domain 2"/>
    <property type="match status" value="1"/>
</dbReference>
<dbReference type="Proteomes" id="UP000325004">
    <property type="component" value="Chromosome"/>
</dbReference>
<evidence type="ECO:0000256" key="8">
    <source>
        <dbReference type="ARBA" id="ARBA00022842"/>
    </source>
</evidence>
<dbReference type="PANTHER" id="PTHR11538:SF41">
    <property type="entry name" value="PHENYLALANINE--TRNA LIGASE, MITOCHONDRIAL"/>
    <property type="match status" value="1"/>
</dbReference>
<dbReference type="InterPro" id="IPR006195">
    <property type="entry name" value="aa-tRNA-synth_II"/>
</dbReference>
<evidence type="ECO:0000256" key="6">
    <source>
        <dbReference type="ARBA" id="ARBA00022741"/>
    </source>
</evidence>
<evidence type="ECO:0000313" key="14">
    <source>
        <dbReference type="Proteomes" id="UP000325004"/>
    </source>
</evidence>
<dbReference type="SUPFAM" id="SSF55681">
    <property type="entry name" value="Class II aaRS and biotin synthetases"/>
    <property type="match status" value="1"/>
</dbReference>